<accession>A0A233SJI8</accession>
<evidence type="ECO:0008006" key="3">
    <source>
        <dbReference type="Google" id="ProtNLM"/>
    </source>
</evidence>
<dbReference type="RefSeq" id="WP_094217402.1">
    <property type="nucleotide sequence ID" value="NZ_MCGQ01000013.1"/>
</dbReference>
<dbReference type="OrthoDB" id="3872469at2"/>
<dbReference type="Proteomes" id="UP000215483">
    <property type="component" value="Unassembled WGS sequence"/>
</dbReference>
<proteinExistence type="predicted"/>
<organism evidence="1 2">
    <name type="scientific">Streptomyces diastatochromogenes</name>
    <dbReference type="NCBI Taxonomy" id="42236"/>
    <lineage>
        <taxon>Bacteria</taxon>
        <taxon>Bacillati</taxon>
        <taxon>Actinomycetota</taxon>
        <taxon>Actinomycetes</taxon>
        <taxon>Kitasatosporales</taxon>
        <taxon>Streptomycetaceae</taxon>
        <taxon>Streptomyces</taxon>
    </lineage>
</organism>
<name>A0A233SJI8_STRDA</name>
<gene>
    <name evidence="1" type="ORF">BEK98_14715</name>
</gene>
<keyword evidence="2" id="KW-1185">Reference proteome</keyword>
<dbReference type="EMBL" id="MCGQ01000013">
    <property type="protein sequence ID" value="OXY95804.1"/>
    <property type="molecule type" value="Genomic_DNA"/>
</dbReference>
<sequence length="106" mass="11519">MADHTTIRVSRQTRDHLAQVAKERGMTLGQLVEELAAQQLTAEQIAERVAASRQVVREKIGLDLTDEEFDQAPDILGNIYRIAAEKVRLAMEASAACSSSTPGRGG</sequence>
<dbReference type="AlphaFoldDB" id="A0A233SJI8"/>
<comment type="caution">
    <text evidence="1">The sequence shown here is derived from an EMBL/GenBank/DDBJ whole genome shotgun (WGS) entry which is preliminary data.</text>
</comment>
<reference evidence="1 2" key="1">
    <citation type="submission" date="2016-07" db="EMBL/GenBank/DDBJ databases">
        <title>Draft genome of Streptomyces diastatochromogenes.</title>
        <authorList>
            <person name="Podduturi R."/>
            <person name="Lukassen M.B."/>
            <person name="Clausen N."/>
            <person name="Nielsen J.L."/>
            <person name="Jorgensen N.O."/>
        </authorList>
    </citation>
    <scope>NUCLEOTIDE SEQUENCE [LARGE SCALE GENOMIC DNA]</scope>
    <source>
        <strain evidence="1 2">DSM 40608</strain>
    </source>
</reference>
<evidence type="ECO:0000313" key="2">
    <source>
        <dbReference type="Proteomes" id="UP000215483"/>
    </source>
</evidence>
<evidence type="ECO:0000313" key="1">
    <source>
        <dbReference type="EMBL" id="OXY95804.1"/>
    </source>
</evidence>
<protein>
    <recommendedName>
        <fullName evidence="3">Ribbon-helix-helix protein CopG domain-containing protein</fullName>
    </recommendedName>
</protein>